<sequence length="111" mass="12502">MPFVDPITYIVAFGAIVVSFLWLRDTRIFVRTGIEGYRKAAYQGVLFTGLGWFAAALAGFSDNTFLYLACGLILLAMYLQSRITRGNVWKGDESAWQRFTGAAPRRVPERK</sequence>
<dbReference type="EMBL" id="JAWDKA010000004">
    <property type="protein sequence ID" value="MDV0441701.1"/>
    <property type="molecule type" value="Genomic_DNA"/>
</dbReference>
<organism evidence="2 3">
    <name type="scientific">Methanorbis furvi</name>
    <dbReference type="NCBI Taxonomy" id="3028299"/>
    <lineage>
        <taxon>Archaea</taxon>
        <taxon>Methanobacteriati</taxon>
        <taxon>Methanobacteriota</taxon>
        <taxon>Stenosarchaea group</taxon>
        <taxon>Methanomicrobia</taxon>
        <taxon>Methanomicrobiales</taxon>
        <taxon>Methanocorpusculaceae</taxon>
        <taxon>Methanorbis</taxon>
    </lineage>
</organism>
<keyword evidence="3" id="KW-1185">Reference proteome</keyword>
<keyword evidence="1" id="KW-0812">Transmembrane</keyword>
<comment type="caution">
    <text evidence="2">The sequence shown here is derived from an EMBL/GenBank/DDBJ whole genome shotgun (WGS) entry which is preliminary data.</text>
</comment>
<proteinExistence type="predicted"/>
<dbReference type="AlphaFoldDB" id="A0AAE4MC76"/>
<gene>
    <name evidence="2" type="ORF">McpAg1_09090</name>
</gene>
<feature type="transmembrane region" description="Helical" evidence="1">
    <location>
        <begin position="6"/>
        <end position="24"/>
    </location>
</feature>
<feature type="transmembrane region" description="Helical" evidence="1">
    <location>
        <begin position="40"/>
        <end position="58"/>
    </location>
</feature>
<dbReference type="RefSeq" id="WP_338094102.1">
    <property type="nucleotide sequence ID" value="NZ_JAWDKA010000004.1"/>
</dbReference>
<protein>
    <submittedName>
        <fullName evidence="2">Uncharacterized protein</fullName>
    </submittedName>
</protein>
<name>A0AAE4MC76_9EURY</name>
<dbReference type="Proteomes" id="UP001273136">
    <property type="component" value="Unassembled WGS sequence"/>
</dbReference>
<keyword evidence="1" id="KW-1133">Transmembrane helix</keyword>
<evidence type="ECO:0000313" key="2">
    <source>
        <dbReference type="EMBL" id="MDV0441701.1"/>
    </source>
</evidence>
<keyword evidence="1" id="KW-0472">Membrane</keyword>
<evidence type="ECO:0000256" key="1">
    <source>
        <dbReference type="SAM" id="Phobius"/>
    </source>
</evidence>
<feature type="transmembrane region" description="Helical" evidence="1">
    <location>
        <begin position="64"/>
        <end position="80"/>
    </location>
</feature>
<reference evidence="2" key="1">
    <citation type="submission" date="2023-06" db="EMBL/GenBank/DDBJ databases">
        <title>Genome sequence of Methancorpusculaceae sp. Ag1.</title>
        <authorList>
            <person name="Protasov E."/>
            <person name="Platt K."/>
            <person name="Poehlein A."/>
            <person name="Daniel R."/>
            <person name="Brune A."/>
        </authorList>
    </citation>
    <scope>NUCLEOTIDE SEQUENCE</scope>
    <source>
        <strain evidence="2">Ag1</strain>
    </source>
</reference>
<accession>A0AAE4MC76</accession>
<evidence type="ECO:0000313" key="3">
    <source>
        <dbReference type="Proteomes" id="UP001273136"/>
    </source>
</evidence>